<dbReference type="AlphaFoldDB" id="A0A5S9P920"/>
<dbReference type="PANTHER" id="PTHR42637:SF1">
    <property type="entry name" value="TRNA 2-(METHYLSULFANYL)-N(6)-ISOPENTENYLADENOSINE(37) HYDROXYLASE"/>
    <property type="match status" value="1"/>
</dbReference>
<dbReference type="PANTHER" id="PTHR42637">
    <property type="entry name" value="TRNA-(MS[2]IO[6]A)-HYDROXYLASE"/>
    <property type="match status" value="1"/>
</dbReference>
<evidence type="ECO:0008006" key="3">
    <source>
        <dbReference type="Google" id="ProtNLM"/>
    </source>
</evidence>
<sequence>MTNDFPLRFRTSPAWVQCVMNDFDTFLLDHAAAEKKASGMAISMISHYPDRTELVDEMADLAVEELVHYKEVIKVIHQRGLTLGADEKDAYVNAFRKHIRKGSEAYFLDRLLCGAIIEARGAERFGLIADALEPGQLKQMYKAIASSEKRHFALFCELAELYFPSDVVQARLDTLLDAESEITASLPIQPKLH</sequence>
<evidence type="ECO:0000313" key="2">
    <source>
        <dbReference type="Proteomes" id="UP000434580"/>
    </source>
</evidence>
<dbReference type="OrthoDB" id="9802518at2"/>
<dbReference type="Pfam" id="PF06175">
    <property type="entry name" value="MiaE"/>
    <property type="match status" value="1"/>
</dbReference>
<reference evidence="1 2" key="1">
    <citation type="submission" date="2019-11" db="EMBL/GenBank/DDBJ databases">
        <authorList>
            <person name="Holert J."/>
        </authorList>
    </citation>
    <scope>NUCLEOTIDE SEQUENCE [LARGE SCALE GENOMIC DNA]</scope>
    <source>
        <strain evidence="1">BC5_2</strain>
    </source>
</reference>
<proteinExistence type="predicted"/>
<dbReference type="InterPro" id="IPR010386">
    <property type="entry name" value="tRNA-Hydrxlase_MiaE"/>
</dbReference>
<dbReference type="GO" id="GO:0006400">
    <property type="term" value="P:tRNA modification"/>
    <property type="evidence" value="ECO:0007669"/>
    <property type="project" value="InterPro"/>
</dbReference>
<gene>
    <name evidence="1" type="ORF">DPBNPPHM_03762</name>
</gene>
<dbReference type="GO" id="GO:0045301">
    <property type="term" value="F:tRNA 2-(methylsulfanyl)-N(6)-isopentenyladenosine(37) hydroxylase activity"/>
    <property type="evidence" value="ECO:0007669"/>
    <property type="project" value="InterPro"/>
</dbReference>
<name>A0A5S9P920_9GAMM</name>
<dbReference type="Gene3D" id="1.20.1260.10">
    <property type="match status" value="1"/>
</dbReference>
<protein>
    <recommendedName>
        <fullName evidence="3">tRNA-(Ms[2]io[6]A)-hydroxylase</fullName>
    </recommendedName>
</protein>
<dbReference type="PIRSF" id="PIRSF020736">
    <property type="entry name" value="MiaE"/>
    <property type="match status" value="1"/>
</dbReference>
<organism evidence="1 2">
    <name type="scientific">BD1-7 clade bacterium</name>
    <dbReference type="NCBI Taxonomy" id="2029982"/>
    <lineage>
        <taxon>Bacteria</taxon>
        <taxon>Pseudomonadati</taxon>
        <taxon>Pseudomonadota</taxon>
        <taxon>Gammaproteobacteria</taxon>
        <taxon>Cellvibrionales</taxon>
        <taxon>Spongiibacteraceae</taxon>
        <taxon>BD1-7 clade</taxon>
    </lineage>
</organism>
<accession>A0A5S9P920</accession>
<dbReference type="CDD" id="cd07910">
    <property type="entry name" value="MiaE"/>
    <property type="match status" value="1"/>
</dbReference>
<evidence type="ECO:0000313" key="1">
    <source>
        <dbReference type="EMBL" id="CAA0100182.1"/>
    </source>
</evidence>
<dbReference type="InterPro" id="IPR012347">
    <property type="entry name" value="Ferritin-like"/>
</dbReference>
<dbReference type="EMBL" id="CACSII010000008">
    <property type="protein sequence ID" value="CAA0100182.1"/>
    <property type="molecule type" value="Genomic_DNA"/>
</dbReference>
<dbReference type="Proteomes" id="UP000434580">
    <property type="component" value="Unassembled WGS sequence"/>
</dbReference>
<dbReference type="SUPFAM" id="SSF47240">
    <property type="entry name" value="Ferritin-like"/>
    <property type="match status" value="1"/>
</dbReference>
<dbReference type="InterPro" id="IPR009078">
    <property type="entry name" value="Ferritin-like_SF"/>
</dbReference>